<evidence type="ECO:0000313" key="2">
    <source>
        <dbReference type="Proteomes" id="UP000245125"/>
    </source>
</evidence>
<dbReference type="EMBL" id="OUUY01000079">
    <property type="protein sequence ID" value="SPQ00804.1"/>
    <property type="molecule type" value="Genomic_DNA"/>
</dbReference>
<accession>A0A2U3QHA5</accession>
<evidence type="ECO:0000313" key="1">
    <source>
        <dbReference type="EMBL" id="SPQ00804.1"/>
    </source>
</evidence>
<reference evidence="2" key="1">
    <citation type="submission" date="2018-03" db="EMBL/GenBank/DDBJ databases">
        <authorList>
            <person name="Zecchin S."/>
        </authorList>
    </citation>
    <scope>NUCLEOTIDE SEQUENCE [LARGE SCALE GENOMIC DNA]</scope>
</reference>
<dbReference type="Proteomes" id="UP000245125">
    <property type="component" value="Unassembled WGS sequence"/>
</dbReference>
<keyword evidence="2" id="KW-1185">Reference proteome</keyword>
<organism evidence="1 2">
    <name type="scientific">Candidatus Sulfobium mesophilum</name>
    <dbReference type="NCBI Taxonomy" id="2016548"/>
    <lineage>
        <taxon>Bacteria</taxon>
        <taxon>Pseudomonadati</taxon>
        <taxon>Nitrospirota</taxon>
        <taxon>Nitrospiria</taxon>
        <taxon>Nitrospirales</taxon>
        <taxon>Nitrospiraceae</taxon>
        <taxon>Candidatus Sulfobium</taxon>
    </lineage>
</organism>
<proteinExistence type="predicted"/>
<dbReference type="AlphaFoldDB" id="A0A2U3QHA5"/>
<name>A0A2U3QHA5_9BACT</name>
<protein>
    <submittedName>
        <fullName evidence="1">Uncharacterized protein</fullName>
    </submittedName>
</protein>
<sequence length="90" mass="10077">MQKRPEKAINLDGKNNFLGEENINLTAFKTGQGPKKSANIGQNIVIEQKTKFYFINKQLSIIVKPRIHMSGPLLGLVLQRLAYSSGKGRH</sequence>
<gene>
    <name evidence="1" type="ORF">NBG4_330021</name>
</gene>